<feature type="transmembrane region" description="Helical" evidence="8">
    <location>
        <begin position="272"/>
        <end position="290"/>
    </location>
</feature>
<keyword evidence="4" id="KW-0309">Germination</keyword>
<sequence>MDANQKVLNLHQLVTLFMLSSGLMDHVIVIPFLLGIGGRSAWISVLIAGLLITCLLPLLVYVMKSTSMAPIFSWVKQRYGAFLSLLLRVPVLVYVFVLGTVTIVDTVGWVKSMFLPDTPAWFITLLLMGACIWAAYSGIQTIARCGIFLLPLVVLFGFFVATANIPRKHYVYLLPLLENGWNPVLKCIFVVGGGMVEIALVLLLQHHMKEKVKFRHLLFTLWALVGLTIGPLMGAIAEFGPDEAAKLRFPAYEEWRLVRIGHYVEHVDFLSIFQWLSGAFVRLSMSILLVKETLIGHTAKKTASLVTVVIIAALMTVFVLLPHSDKEFVRLLNQWYFIGAITIILFVSMGVALLAWMKRTERSGST</sequence>
<accession>A0ABW3UJY3</accession>
<dbReference type="Pfam" id="PF03845">
    <property type="entry name" value="Spore_permease"/>
    <property type="match status" value="1"/>
</dbReference>
<feature type="transmembrane region" description="Helical" evidence="8">
    <location>
        <begin position="183"/>
        <end position="204"/>
    </location>
</feature>
<feature type="transmembrane region" description="Helical" evidence="8">
    <location>
        <begin position="40"/>
        <end position="62"/>
    </location>
</feature>
<evidence type="ECO:0000256" key="7">
    <source>
        <dbReference type="ARBA" id="ARBA00023136"/>
    </source>
</evidence>
<evidence type="ECO:0000256" key="1">
    <source>
        <dbReference type="ARBA" id="ARBA00004141"/>
    </source>
</evidence>
<feature type="transmembrane region" description="Helical" evidence="8">
    <location>
        <begin position="146"/>
        <end position="163"/>
    </location>
</feature>
<dbReference type="RefSeq" id="WP_179135831.1">
    <property type="nucleotide sequence ID" value="NZ_BAABJG010000006.1"/>
</dbReference>
<feature type="transmembrane region" description="Helical" evidence="8">
    <location>
        <begin position="335"/>
        <end position="356"/>
    </location>
</feature>
<evidence type="ECO:0000256" key="8">
    <source>
        <dbReference type="SAM" id="Phobius"/>
    </source>
</evidence>
<protein>
    <submittedName>
        <fullName evidence="9">Endospore germination permease</fullName>
    </submittedName>
</protein>
<keyword evidence="5 8" id="KW-0812">Transmembrane</keyword>
<evidence type="ECO:0000313" key="10">
    <source>
        <dbReference type="Proteomes" id="UP001597180"/>
    </source>
</evidence>
<feature type="transmembrane region" description="Helical" evidence="8">
    <location>
        <begin position="302"/>
        <end position="323"/>
    </location>
</feature>
<evidence type="ECO:0000256" key="3">
    <source>
        <dbReference type="ARBA" id="ARBA00022448"/>
    </source>
</evidence>
<dbReference type="PANTHER" id="PTHR34975:SF2">
    <property type="entry name" value="SPORE GERMINATION PROTEIN A2"/>
    <property type="match status" value="1"/>
</dbReference>
<comment type="subcellular location">
    <subcellularLocation>
        <location evidence="1">Membrane</location>
        <topology evidence="1">Multi-pass membrane protein</topology>
    </subcellularLocation>
</comment>
<keyword evidence="6 8" id="KW-1133">Transmembrane helix</keyword>
<feature type="transmembrane region" description="Helical" evidence="8">
    <location>
        <begin position="82"/>
        <end position="104"/>
    </location>
</feature>
<dbReference type="PANTHER" id="PTHR34975">
    <property type="entry name" value="SPORE GERMINATION PROTEIN A2"/>
    <property type="match status" value="1"/>
</dbReference>
<reference evidence="10" key="1">
    <citation type="journal article" date="2019" name="Int. J. Syst. Evol. Microbiol.">
        <title>The Global Catalogue of Microorganisms (GCM) 10K type strain sequencing project: providing services to taxonomists for standard genome sequencing and annotation.</title>
        <authorList>
            <consortium name="The Broad Institute Genomics Platform"/>
            <consortium name="The Broad Institute Genome Sequencing Center for Infectious Disease"/>
            <person name="Wu L."/>
            <person name="Ma J."/>
        </authorList>
    </citation>
    <scope>NUCLEOTIDE SEQUENCE [LARGE SCALE GENOMIC DNA]</scope>
    <source>
        <strain evidence="10">CCUG 53270</strain>
    </source>
</reference>
<organism evidence="9 10">
    <name type="scientific">Paenibacillus vulneris</name>
    <dbReference type="NCBI Taxonomy" id="1133364"/>
    <lineage>
        <taxon>Bacteria</taxon>
        <taxon>Bacillati</taxon>
        <taxon>Bacillota</taxon>
        <taxon>Bacilli</taxon>
        <taxon>Bacillales</taxon>
        <taxon>Paenibacillaceae</taxon>
        <taxon>Paenibacillus</taxon>
    </lineage>
</organism>
<dbReference type="InterPro" id="IPR004761">
    <property type="entry name" value="Spore_GerAB"/>
</dbReference>
<feature type="transmembrane region" description="Helical" evidence="8">
    <location>
        <begin position="12"/>
        <end position="34"/>
    </location>
</feature>
<gene>
    <name evidence="9" type="ORF">ACFQ4B_08425</name>
</gene>
<name>A0ABW3UJY3_9BACL</name>
<comment type="similarity">
    <text evidence="2">Belongs to the amino acid-polyamine-organocation (APC) superfamily. Spore germination protein (SGP) (TC 2.A.3.9) family.</text>
</comment>
<evidence type="ECO:0000256" key="4">
    <source>
        <dbReference type="ARBA" id="ARBA00022544"/>
    </source>
</evidence>
<evidence type="ECO:0000256" key="5">
    <source>
        <dbReference type="ARBA" id="ARBA00022692"/>
    </source>
</evidence>
<proteinExistence type="inferred from homology"/>
<keyword evidence="10" id="KW-1185">Reference proteome</keyword>
<comment type="caution">
    <text evidence="9">The sequence shown here is derived from an EMBL/GenBank/DDBJ whole genome shotgun (WGS) entry which is preliminary data.</text>
</comment>
<feature type="transmembrane region" description="Helical" evidence="8">
    <location>
        <begin position="119"/>
        <end position="139"/>
    </location>
</feature>
<evidence type="ECO:0000256" key="6">
    <source>
        <dbReference type="ARBA" id="ARBA00022989"/>
    </source>
</evidence>
<evidence type="ECO:0000313" key="9">
    <source>
        <dbReference type="EMBL" id="MFD1220141.1"/>
    </source>
</evidence>
<dbReference type="EMBL" id="JBHTLU010000013">
    <property type="protein sequence ID" value="MFD1220141.1"/>
    <property type="molecule type" value="Genomic_DNA"/>
</dbReference>
<keyword evidence="7 8" id="KW-0472">Membrane</keyword>
<keyword evidence="3" id="KW-0813">Transport</keyword>
<feature type="transmembrane region" description="Helical" evidence="8">
    <location>
        <begin position="216"/>
        <end position="237"/>
    </location>
</feature>
<evidence type="ECO:0000256" key="2">
    <source>
        <dbReference type="ARBA" id="ARBA00007998"/>
    </source>
</evidence>
<dbReference type="Proteomes" id="UP001597180">
    <property type="component" value="Unassembled WGS sequence"/>
</dbReference>
<dbReference type="NCBIfam" id="TIGR00912">
    <property type="entry name" value="2A0309"/>
    <property type="match status" value="1"/>
</dbReference>